<dbReference type="EMBL" id="JACCBT010000001">
    <property type="protein sequence ID" value="NYE17909.1"/>
    <property type="molecule type" value="Genomic_DNA"/>
</dbReference>
<organism evidence="4 5">
    <name type="scientific">Actinomadura citrea</name>
    <dbReference type="NCBI Taxonomy" id="46158"/>
    <lineage>
        <taxon>Bacteria</taxon>
        <taxon>Bacillati</taxon>
        <taxon>Actinomycetota</taxon>
        <taxon>Actinomycetes</taxon>
        <taxon>Streptosporangiales</taxon>
        <taxon>Thermomonosporaceae</taxon>
        <taxon>Actinomadura</taxon>
    </lineage>
</organism>
<dbReference type="Pfam" id="PF13400">
    <property type="entry name" value="Tad"/>
    <property type="match status" value="1"/>
</dbReference>
<dbReference type="InterPro" id="IPR021202">
    <property type="entry name" value="Rv3654c-like"/>
</dbReference>
<keyword evidence="2" id="KW-0812">Transmembrane</keyword>
<evidence type="ECO:0000313" key="4">
    <source>
        <dbReference type="EMBL" id="NYE17909.1"/>
    </source>
</evidence>
<dbReference type="InterPro" id="IPR028087">
    <property type="entry name" value="Tad_N"/>
</dbReference>
<accession>A0A7Y9GK62</accession>
<proteinExistence type="predicted"/>
<sequence length="163" mass="16730">MQARLPLPQAKSDAAGNGAAGSGTRGRWRMSFGGGDRGSGTVWVLGFAVVIWVVGVAAILVGGVRGARHRGEAAADMAALAGATRVADGGRAACARAGEIAVGSGARVVRCRVRGEVVDVSVAVEVPMLMGLKGRRIVSRARAGPVEQDGVPWRHMSRCTECQ</sequence>
<feature type="domain" description="Putative Flp pilus-assembly TadG-like N-terminal" evidence="3">
    <location>
        <begin position="38"/>
        <end position="84"/>
    </location>
</feature>
<keyword evidence="2" id="KW-0472">Membrane</keyword>
<protein>
    <submittedName>
        <fullName evidence="4">Secretion/DNA translocation related TadE-like protein</fullName>
    </submittedName>
</protein>
<gene>
    <name evidence="4" type="ORF">BJ999_008205</name>
</gene>
<evidence type="ECO:0000256" key="1">
    <source>
        <dbReference type="SAM" id="MobiDB-lite"/>
    </source>
</evidence>
<reference evidence="4 5" key="1">
    <citation type="submission" date="2020-07" db="EMBL/GenBank/DDBJ databases">
        <title>Sequencing the genomes of 1000 actinobacteria strains.</title>
        <authorList>
            <person name="Klenk H.-P."/>
        </authorList>
    </citation>
    <scope>NUCLEOTIDE SEQUENCE [LARGE SCALE GENOMIC DNA]</scope>
    <source>
        <strain evidence="4 5">DSM 43461</strain>
    </source>
</reference>
<evidence type="ECO:0000256" key="2">
    <source>
        <dbReference type="SAM" id="Phobius"/>
    </source>
</evidence>
<dbReference type="Proteomes" id="UP000591272">
    <property type="component" value="Unassembled WGS sequence"/>
</dbReference>
<evidence type="ECO:0000313" key="5">
    <source>
        <dbReference type="Proteomes" id="UP000591272"/>
    </source>
</evidence>
<keyword evidence="5" id="KW-1185">Reference proteome</keyword>
<feature type="region of interest" description="Disordered" evidence="1">
    <location>
        <begin position="1"/>
        <end position="26"/>
    </location>
</feature>
<comment type="caution">
    <text evidence="4">The sequence shown here is derived from an EMBL/GenBank/DDBJ whole genome shotgun (WGS) entry which is preliminary data.</text>
</comment>
<dbReference type="NCBIfam" id="TIGR03816">
    <property type="entry name" value="tadE_like_DECH"/>
    <property type="match status" value="1"/>
</dbReference>
<feature type="transmembrane region" description="Helical" evidence="2">
    <location>
        <begin position="40"/>
        <end position="61"/>
    </location>
</feature>
<dbReference type="AlphaFoldDB" id="A0A7Y9GK62"/>
<evidence type="ECO:0000259" key="3">
    <source>
        <dbReference type="Pfam" id="PF13400"/>
    </source>
</evidence>
<keyword evidence="2" id="KW-1133">Transmembrane helix</keyword>
<name>A0A7Y9GK62_9ACTN</name>